<comment type="caution">
    <text evidence="1">The sequence shown here is derived from an EMBL/GenBank/DDBJ whole genome shotgun (WGS) entry which is preliminary data.</text>
</comment>
<proteinExistence type="predicted"/>
<dbReference type="EMBL" id="ACIJ02000022">
    <property type="protein sequence ID" value="EEX71155.1"/>
    <property type="molecule type" value="Genomic_DNA"/>
</dbReference>
<dbReference type="HOGENOM" id="CLU_3256024_0_0_10"/>
<gene>
    <name evidence="1" type="ORF">GCWU000325_01895</name>
</gene>
<reference evidence="1" key="1">
    <citation type="submission" date="2009-09" db="EMBL/GenBank/DDBJ databases">
        <authorList>
            <person name="Weinstock G."/>
            <person name="Sodergren E."/>
            <person name="Clifton S."/>
            <person name="Fulton L."/>
            <person name="Fulton B."/>
            <person name="Courtney L."/>
            <person name="Fronick C."/>
            <person name="Harrison M."/>
            <person name="Strong C."/>
            <person name="Farmer C."/>
            <person name="Delahaunty K."/>
            <person name="Markovic C."/>
            <person name="Hall O."/>
            <person name="Minx P."/>
            <person name="Tomlinson C."/>
            <person name="Mitreva M."/>
            <person name="Nelson J."/>
            <person name="Hou S."/>
            <person name="Wollam A."/>
            <person name="Pepin K.H."/>
            <person name="Johnson M."/>
            <person name="Bhonagiri V."/>
            <person name="Nash W.E."/>
            <person name="Warren W."/>
            <person name="Chinwalla A."/>
            <person name="Mardis E.R."/>
            <person name="Wilson R.K."/>
        </authorList>
    </citation>
    <scope>NUCLEOTIDE SEQUENCE [LARGE SCALE GENOMIC DNA]</scope>
    <source>
        <strain evidence="1">ATCC 51259</strain>
    </source>
</reference>
<accession>C9LI39</accession>
<name>C9LI39_9BACT</name>
<protein>
    <submittedName>
        <fullName evidence="1">Uncharacterized protein</fullName>
    </submittedName>
</protein>
<dbReference type="AlphaFoldDB" id="C9LI39"/>
<organism evidence="1 2">
    <name type="scientific">Alloprevotella tannerae ATCC 51259</name>
    <dbReference type="NCBI Taxonomy" id="626522"/>
    <lineage>
        <taxon>Bacteria</taxon>
        <taxon>Pseudomonadati</taxon>
        <taxon>Bacteroidota</taxon>
        <taxon>Bacteroidia</taxon>
        <taxon>Bacteroidales</taxon>
        <taxon>Prevotellaceae</taxon>
        <taxon>Alloprevotella</taxon>
    </lineage>
</organism>
<evidence type="ECO:0000313" key="1">
    <source>
        <dbReference type="EMBL" id="EEX71155.1"/>
    </source>
</evidence>
<keyword evidence="2" id="KW-1185">Reference proteome</keyword>
<dbReference type="Proteomes" id="UP000003460">
    <property type="component" value="Unassembled WGS sequence"/>
</dbReference>
<evidence type="ECO:0000313" key="2">
    <source>
        <dbReference type="Proteomes" id="UP000003460"/>
    </source>
</evidence>
<sequence length="42" mass="4846">MKVCPKPILAYTENNPFSTRHEKAAPPKPETRPLLNVIFCRH</sequence>